<feature type="compositionally biased region" description="Acidic residues" evidence="1">
    <location>
        <begin position="165"/>
        <end position="175"/>
    </location>
</feature>
<evidence type="ECO:0000256" key="1">
    <source>
        <dbReference type="SAM" id="MobiDB-lite"/>
    </source>
</evidence>
<name>A0AAD7BLB2_9AGAR</name>
<sequence>MFVGIEATQEHISINYIHQEMKVRANGGKQSAPNNVVHEERRQVSLLREDRRAIPRPRSTTHCEGRRQRTSARRRAKAKPDWSELKRTQSYAHSVGPLCGHTIEGMEGRARGSHVLFDERARRDLPWDEELFPHTETSLGGVMGDGTSAKTLQQAVASLFQGERIEEDEEVNENEESGRQSDGGNTGSGGSETGGAQERDGGELDGLDGNDGPCSDA</sequence>
<feature type="compositionally biased region" description="Basic and acidic residues" evidence="1">
    <location>
        <begin position="78"/>
        <end position="87"/>
    </location>
</feature>
<proteinExistence type="predicted"/>
<dbReference type="Proteomes" id="UP001221142">
    <property type="component" value="Unassembled WGS sequence"/>
</dbReference>
<comment type="caution">
    <text evidence="2">The sequence shown here is derived from an EMBL/GenBank/DDBJ whole genome shotgun (WGS) entry which is preliminary data.</text>
</comment>
<keyword evidence="3" id="KW-1185">Reference proteome</keyword>
<gene>
    <name evidence="2" type="ORF">FB45DRAFT_1086315</name>
</gene>
<evidence type="ECO:0000313" key="2">
    <source>
        <dbReference type="EMBL" id="KAJ7624538.1"/>
    </source>
</evidence>
<reference evidence="2" key="1">
    <citation type="submission" date="2023-03" db="EMBL/GenBank/DDBJ databases">
        <title>Massive genome expansion in bonnet fungi (Mycena s.s.) driven by repeated elements and novel gene families across ecological guilds.</title>
        <authorList>
            <consortium name="Lawrence Berkeley National Laboratory"/>
            <person name="Harder C.B."/>
            <person name="Miyauchi S."/>
            <person name="Viragh M."/>
            <person name="Kuo A."/>
            <person name="Thoen E."/>
            <person name="Andreopoulos B."/>
            <person name="Lu D."/>
            <person name="Skrede I."/>
            <person name="Drula E."/>
            <person name="Henrissat B."/>
            <person name="Morin E."/>
            <person name="Kohler A."/>
            <person name="Barry K."/>
            <person name="LaButti K."/>
            <person name="Morin E."/>
            <person name="Salamov A."/>
            <person name="Lipzen A."/>
            <person name="Mereny Z."/>
            <person name="Hegedus B."/>
            <person name="Baldrian P."/>
            <person name="Stursova M."/>
            <person name="Weitz H."/>
            <person name="Taylor A."/>
            <person name="Grigoriev I.V."/>
            <person name="Nagy L.G."/>
            <person name="Martin F."/>
            <person name="Kauserud H."/>
        </authorList>
    </citation>
    <scope>NUCLEOTIDE SEQUENCE</scope>
    <source>
        <strain evidence="2">9284</strain>
    </source>
</reference>
<protein>
    <submittedName>
        <fullName evidence="2">Uncharacterized protein</fullName>
    </submittedName>
</protein>
<feature type="compositionally biased region" description="Basic residues" evidence="1">
    <location>
        <begin position="68"/>
        <end position="77"/>
    </location>
</feature>
<accession>A0AAD7BLB2</accession>
<evidence type="ECO:0000313" key="3">
    <source>
        <dbReference type="Proteomes" id="UP001221142"/>
    </source>
</evidence>
<dbReference type="EMBL" id="JARKIF010000013">
    <property type="protein sequence ID" value="KAJ7624538.1"/>
    <property type="molecule type" value="Genomic_DNA"/>
</dbReference>
<organism evidence="2 3">
    <name type="scientific">Roridomyces roridus</name>
    <dbReference type="NCBI Taxonomy" id="1738132"/>
    <lineage>
        <taxon>Eukaryota</taxon>
        <taxon>Fungi</taxon>
        <taxon>Dikarya</taxon>
        <taxon>Basidiomycota</taxon>
        <taxon>Agaricomycotina</taxon>
        <taxon>Agaricomycetes</taxon>
        <taxon>Agaricomycetidae</taxon>
        <taxon>Agaricales</taxon>
        <taxon>Marasmiineae</taxon>
        <taxon>Mycenaceae</taxon>
        <taxon>Roridomyces</taxon>
    </lineage>
</organism>
<feature type="region of interest" description="Disordered" evidence="1">
    <location>
        <begin position="57"/>
        <end position="88"/>
    </location>
</feature>
<feature type="region of interest" description="Disordered" evidence="1">
    <location>
        <begin position="163"/>
        <end position="217"/>
    </location>
</feature>
<feature type="compositionally biased region" description="Gly residues" evidence="1">
    <location>
        <begin position="184"/>
        <end position="193"/>
    </location>
</feature>
<dbReference type="AlphaFoldDB" id="A0AAD7BLB2"/>